<dbReference type="Proteomes" id="UP000240493">
    <property type="component" value="Unassembled WGS sequence"/>
</dbReference>
<dbReference type="STRING" id="1042311.A0A2T3Z5V1"/>
<gene>
    <name evidence="1" type="ORF">M441DRAFT_70020</name>
</gene>
<dbReference type="OrthoDB" id="5424209at2759"/>
<keyword evidence="2" id="KW-1185">Reference proteome</keyword>
<sequence>MEPPSPPSVEERNFYYYGLPSCPRLVARSSTHAWENPHRYDTTTFPPSVNMYKSLRPAAGDPLLHRLWNDATSSLRIQILEAVSVSDWTAVDILRLGWTGEFHTTLLVSVKPESLTWSEAHPITIRCKEILEEHGISNIHCEIRESLVTSCGNAPSATRSATTADTPNHFQLFSAHFKGLTQYICKDSADLSDCLGTKISMKDDDARSGTKGIYLALKSSNTKNHPKIVALTCRHVVVNHETEGIQSYRHQEFQPSREVIQIDQPTYSRRLERYELYVKNDRNHAQAFRDCDDTESAATYETMADDMEDFVRKMRPYVASSSRVFGTLLYSPAFAFAPAQREAPGNGPWQRDWALIELLPSRHQAQLGTLKNKVFVGRHDRIASLLFRNTRGWEELAGLMVPIPRDCTITLTNDVVPMSELYKPANNARNDEPAMVMVKYGASEELTIGLGNTLKSLVRREETLDGHMEGYSEEWAITSLSSTGQKQTAFSFKGDSGSCVWDMERRPAGIIMAGVHHPAPNGNDDVTYAQPLERLLGDIKDHGFDVSLI</sequence>
<accession>A0A2T3Z5V1</accession>
<reference evidence="1 2" key="1">
    <citation type="submission" date="2016-07" db="EMBL/GenBank/DDBJ databases">
        <title>Multiple horizontal gene transfer events from other fungi enriched the ability of initially mycotrophic Trichoderma (Ascomycota) to feed on dead plant biomass.</title>
        <authorList>
            <consortium name="DOE Joint Genome Institute"/>
            <person name="Aerts A."/>
            <person name="Atanasova L."/>
            <person name="Chenthamara K."/>
            <person name="Zhang J."/>
            <person name="Grujic M."/>
            <person name="Henrissat B."/>
            <person name="Kuo A."/>
            <person name="Salamov A."/>
            <person name="Lipzen A."/>
            <person name="Labutti K."/>
            <person name="Barry K."/>
            <person name="Miao Y."/>
            <person name="Rahimi M.J."/>
            <person name="Shen Q."/>
            <person name="Grigoriev I.V."/>
            <person name="Kubicek C.P."/>
            <person name="Druzhinina I.S."/>
        </authorList>
    </citation>
    <scope>NUCLEOTIDE SEQUENCE [LARGE SCALE GENOMIC DNA]</scope>
    <source>
        <strain evidence="1 2">CBS 433.97</strain>
    </source>
</reference>
<evidence type="ECO:0000313" key="2">
    <source>
        <dbReference type="Proteomes" id="UP000240493"/>
    </source>
</evidence>
<name>A0A2T3Z5V1_TRIA4</name>
<organism evidence="1 2">
    <name type="scientific">Trichoderma asperellum (strain ATCC 204424 / CBS 433.97 / NBRC 101777)</name>
    <dbReference type="NCBI Taxonomy" id="1042311"/>
    <lineage>
        <taxon>Eukaryota</taxon>
        <taxon>Fungi</taxon>
        <taxon>Dikarya</taxon>
        <taxon>Ascomycota</taxon>
        <taxon>Pezizomycotina</taxon>
        <taxon>Sordariomycetes</taxon>
        <taxon>Hypocreomycetidae</taxon>
        <taxon>Hypocreales</taxon>
        <taxon>Hypocreaceae</taxon>
        <taxon>Trichoderma</taxon>
    </lineage>
</organism>
<proteinExistence type="predicted"/>
<dbReference type="EMBL" id="KZ679263">
    <property type="protein sequence ID" value="PTB40189.1"/>
    <property type="molecule type" value="Genomic_DNA"/>
</dbReference>
<evidence type="ECO:0000313" key="1">
    <source>
        <dbReference type="EMBL" id="PTB40189.1"/>
    </source>
</evidence>
<protein>
    <recommendedName>
        <fullName evidence="3">Serine protease</fullName>
    </recommendedName>
</protein>
<evidence type="ECO:0008006" key="3">
    <source>
        <dbReference type="Google" id="ProtNLM"/>
    </source>
</evidence>
<dbReference type="AlphaFoldDB" id="A0A2T3Z5V1"/>